<organism evidence="1 2">
    <name type="scientific">Cladorrhinum samala</name>
    <dbReference type="NCBI Taxonomy" id="585594"/>
    <lineage>
        <taxon>Eukaryota</taxon>
        <taxon>Fungi</taxon>
        <taxon>Dikarya</taxon>
        <taxon>Ascomycota</taxon>
        <taxon>Pezizomycotina</taxon>
        <taxon>Sordariomycetes</taxon>
        <taxon>Sordariomycetidae</taxon>
        <taxon>Sordariales</taxon>
        <taxon>Podosporaceae</taxon>
        <taxon>Cladorrhinum</taxon>
    </lineage>
</organism>
<proteinExistence type="predicted"/>
<evidence type="ECO:0000313" key="2">
    <source>
        <dbReference type="Proteomes" id="UP001321749"/>
    </source>
</evidence>
<dbReference type="Proteomes" id="UP001321749">
    <property type="component" value="Unassembled WGS sequence"/>
</dbReference>
<evidence type="ECO:0000313" key="1">
    <source>
        <dbReference type="EMBL" id="KAK4460754.1"/>
    </source>
</evidence>
<name>A0AAV9HL78_9PEZI</name>
<keyword evidence="2" id="KW-1185">Reference proteome</keyword>
<sequence>MCLSVNDADQGAISAILPFLPTYTNIIMPTPKYYLGPMGTLYHSSGEPVDCRPLPEGKLDSRRYFLRKLESEMLREQGILSRPRDIKGKGKEVDYVQTGTSTQDSGSNAGYQSDFVSAAVEANLAIREKTYPDGPWLRSPDEIRRPGTVKDLTEGMRDDITVEEHRELYRKMVRHLIDSKIVPHTVRTIKIPGAVDMATAEWREDPDLVDLRIEQWFVNAPMYLVPGAARTPLMLERLGEDWRWNARGVYYRHYFSPEWVTADHELWVPTVQGVDWRDPTENWRRDRAKRFLKHALDNARWNKSEYGWEADAWSDVFGQMRDDPVIAADKHEYCTVRSAAHPASCLETGKSKFMRRIPDATFGLATFRAKDYQNCLASHELDSERLLALAMHPDTGLLADPRWGEANLVYPFAVYEAKGWSGDPRQARYQACAAASQYLDLLDALARQPGEPRNMDRDYQTAESRNAQVFAITSFGAHWNVMVGYRRPRLAREYAGREGMSNTVYLFQRIWSGRISTERKAWELLSIIDQIHEWGVTKHRDFVIQHLKPWYRLWRHAVVGDLRMFRDELKRDDDLAIPPNGQLSQWILPDWTKHFSGEALSKLKLTAGRLITEALRKYRAEIMSAEPVEVGFCLFNDCNSDAEFTSLEGMVDHLREWHGLDVGDCADLQRSLEDACQTLILRSSDSGEPKASDADKEVDVQVTLKRKRKYTLESELDDGDPGPSSRKRVRL</sequence>
<accession>A0AAV9HL78</accession>
<gene>
    <name evidence="1" type="ORF">QBC42DRAFT_271717</name>
</gene>
<dbReference type="AlphaFoldDB" id="A0AAV9HL78"/>
<protein>
    <recommendedName>
        <fullName evidence="3">C2H2-type domain-containing protein</fullName>
    </recommendedName>
</protein>
<comment type="caution">
    <text evidence="1">The sequence shown here is derived from an EMBL/GenBank/DDBJ whole genome shotgun (WGS) entry which is preliminary data.</text>
</comment>
<reference evidence="1" key="2">
    <citation type="submission" date="2023-06" db="EMBL/GenBank/DDBJ databases">
        <authorList>
            <consortium name="Lawrence Berkeley National Laboratory"/>
            <person name="Mondo S.J."/>
            <person name="Hensen N."/>
            <person name="Bonometti L."/>
            <person name="Westerberg I."/>
            <person name="Brannstrom I.O."/>
            <person name="Guillou S."/>
            <person name="Cros-Aarteil S."/>
            <person name="Calhoun S."/>
            <person name="Haridas S."/>
            <person name="Kuo A."/>
            <person name="Pangilinan J."/>
            <person name="Riley R."/>
            <person name="Labutti K."/>
            <person name="Andreopoulos B."/>
            <person name="Lipzen A."/>
            <person name="Chen C."/>
            <person name="Yanf M."/>
            <person name="Daum C."/>
            <person name="Ng V."/>
            <person name="Clum A."/>
            <person name="Steindorff A."/>
            <person name="Ohm R."/>
            <person name="Martin F."/>
            <person name="Silar P."/>
            <person name="Natvig D."/>
            <person name="Lalanne C."/>
            <person name="Gautier V."/>
            <person name="Ament-Velasquez S.L."/>
            <person name="Kruys A."/>
            <person name="Hutchinson M.I."/>
            <person name="Powell A.J."/>
            <person name="Barry K."/>
            <person name="Miller A.N."/>
            <person name="Grigoriev I.V."/>
            <person name="Debuchy R."/>
            <person name="Gladieux P."/>
            <person name="Thoren M.H."/>
            <person name="Johannesson H."/>
        </authorList>
    </citation>
    <scope>NUCLEOTIDE SEQUENCE</scope>
    <source>
        <strain evidence="1">PSN324</strain>
    </source>
</reference>
<evidence type="ECO:0008006" key="3">
    <source>
        <dbReference type="Google" id="ProtNLM"/>
    </source>
</evidence>
<reference evidence="1" key="1">
    <citation type="journal article" date="2023" name="Mol. Phylogenet. Evol.">
        <title>Genome-scale phylogeny and comparative genomics of the fungal order Sordariales.</title>
        <authorList>
            <person name="Hensen N."/>
            <person name="Bonometti L."/>
            <person name="Westerberg I."/>
            <person name="Brannstrom I.O."/>
            <person name="Guillou S."/>
            <person name="Cros-Aarteil S."/>
            <person name="Calhoun S."/>
            <person name="Haridas S."/>
            <person name="Kuo A."/>
            <person name="Mondo S."/>
            <person name="Pangilinan J."/>
            <person name="Riley R."/>
            <person name="LaButti K."/>
            <person name="Andreopoulos B."/>
            <person name="Lipzen A."/>
            <person name="Chen C."/>
            <person name="Yan M."/>
            <person name="Daum C."/>
            <person name="Ng V."/>
            <person name="Clum A."/>
            <person name="Steindorff A."/>
            <person name="Ohm R.A."/>
            <person name="Martin F."/>
            <person name="Silar P."/>
            <person name="Natvig D.O."/>
            <person name="Lalanne C."/>
            <person name="Gautier V."/>
            <person name="Ament-Velasquez S.L."/>
            <person name="Kruys A."/>
            <person name="Hutchinson M.I."/>
            <person name="Powell A.J."/>
            <person name="Barry K."/>
            <person name="Miller A.N."/>
            <person name="Grigoriev I.V."/>
            <person name="Debuchy R."/>
            <person name="Gladieux P."/>
            <person name="Hiltunen Thoren M."/>
            <person name="Johannesson H."/>
        </authorList>
    </citation>
    <scope>NUCLEOTIDE SEQUENCE</scope>
    <source>
        <strain evidence="1">PSN324</strain>
    </source>
</reference>
<dbReference type="EMBL" id="MU865005">
    <property type="protein sequence ID" value="KAK4460754.1"/>
    <property type="molecule type" value="Genomic_DNA"/>
</dbReference>